<dbReference type="GO" id="GO:0004358">
    <property type="term" value="F:L-glutamate N-acetyltransferase activity, acting on acetyl-L-ornithine as donor"/>
    <property type="evidence" value="ECO:0007669"/>
    <property type="project" value="UniProtKB-UniRule"/>
</dbReference>
<dbReference type="InterPro" id="IPR002813">
    <property type="entry name" value="Arg_biosynth_ArgJ"/>
</dbReference>
<evidence type="ECO:0000256" key="10">
    <source>
        <dbReference type="ARBA" id="ARBA00048372"/>
    </source>
</evidence>
<feature type="binding site" evidence="13">
    <location>
        <position position="403"/>
    </location>
    <ligand>
        <name>substrate</name>
    </ligand>
</feature>
<feature type="binding site" evidence="13">
    <location>
        <position position="186"/>
    </location>
    <ligand>
        <name>substrate</name>
    </ligand>
</feature>
<dbReference type="HAMAP" id="MF_01106">
    <property type="entry name" value="ArgJ"/>
    <property type="match status" value="1"/>
</dbReference>
<comment type="similarity">
    <text evidence="2 13">Belongs to the ArgJ family.</text>
</comment>
<evidence type="ECO:0000256" key="6">
    <source>
        <dbReference type="ARBA" id="ARBA00022679"/>
    </source>
</evidence>
<feature type="site" description="Cleavage; by autolysis" evidence="13">
    <location>
        <begin position="185"/>
        <end position="186"/>
    </location>
</feature>
<dbReference type="FunFam" id="3.10.20.340:FF:000001">
    <property type="entry name" value="Arginine biosynthesis bifunctional protein ArgJ, chloroplastic"/>
    <property type="match status" value="1"/>
</dbReference>
<comment type="subunit">
    <text evidence="3 13">Heterotetramer of two alpha and two beta chains.</text>
</comment>
<accession>A0A9D9NC63</accession>
<dbReference type="FunFam" id="3.30.2330.10:FF:000001">
    <property type="entry name" value="Arginine biosynthesis bifunctional protein ArgJ, mitochondrial"/>
    <property type="match status" value="1"/>
</dbReference>
<keyword evidence="13" id="KW-0963">Cytoplasm</keyword>
<dbReference type="Pfam" id="PF01960">
    <property type="entry name" value="ArgJ"/>
    <property type="match status" value="1"/>
</dbReference>
<name>A0A9D9NC63_9SPIO</name>
<dbReference type="Gene3D" id="3.60.70.12">
    <property type="entry name" value="L-amino peptidase D-ALA esterase/amidase"/>
    <property type="match status" value="1"/>
</dbReference>
<feature type="active site" description="Nucleophile" evidence="13">
    <location>
        <position position="186"/>
    </location>
</feature>
<feature type="site" description="Involved in the stabilization of negative charge on the oxyanion by the formation of the oxyanion hole" evidence="13">
    <location>
        <position position="112"/>
    </location>
</feature>
<comment type="catalytic activity">
    <reaction evidence="10 13">
        <text>L-glutamate + acetyl-CoA = N-acetyl-L-glutamate + CoA + H(+)</text>
        <dbReference type="Rhea" id="RHEA:24292"/>
        <dbReference type="ChEBI" id="CHEBI:15378"/>
        <dbReference type="ChEBI" id="CHEBI:29985"/>
        <dbReference type="ChEBI" id="CHEBI:44337"/>
        <dbReference type="ChEBI" id="CHEBI:57287"/>
        <dbReference type="ChEBI" id="CHEBI:57288"/>
        <dbReference type="EC" id="2.3.1.1"/>
    </reaction>
</comment>
<comment type="subcellular location">
    <subcellularLocation>
        <location evidence="1 13">Cytoplasm</location>
    </subcellularLocation>
</comment>
<evidence type="ECO:0000313" key="15">
    <source>
        <dbReference type="Proteomes" id="UP000810292"/>
    </source>
</evidence>
<feature type="binding site" evidence="13">
    <location>
        <position position="398"/>
    </location>
    <ligand>
        <name>substrate</name>
    </ligand>
</feature>
<dbReference type="CDD" id="cd02152">
    <property type="entry name" value="OAT"/>
    <property type="match status" value="1"/>
</dbReference>
<dbReference type="GO" id="GO:0006592">
    <property type="term" value="P:ornithine biosynthetic process"/>
    <property type="evidence" value="ECO:0007669"/>
    <property type="project" value="TreeGrafter"/>
</dbReference>
<dbReference type="PANTHER" id="PTHR23100:SF0">
    <property type="entry name" value="ARGININE BIOSYNTHESIS BIFUNCTIONAL PROTEIN ARGJ, MITOCHONDRIAL"/>
    <property type="match status" value="1"/>
</dbReference>
<dbReference type="FunFam" id="3.60.70.12:FF:000001">
    <property type="entry name" value="Arginine biosynthesis bifunctional protein ArgJ, chloroplastic"/>
    <property type="match status" value="1"/>
</dbReference>
<dbReference type="AlphaFoldDB" id="A0A9D9NC63"/>
<evidence type="ECO:0000256" key="8">
    <source>
        <dbReference type="ARBA" id="ARBA00023268"/>
    </source>
</evidence>
<dbReference type="NCBIfam" id="NF003802">
    <property type="entry name" value="PRK05388.1"/>
    <property type="match status" value="1"/>
</dbReference>
<feature type="chain" id="PRO_5039767128" description="Arginine biosynthesis bifunctional protein ArgJ beta chain" evidence="13">
    <location>
        <begin position="186"/>
        <end position="403"/>
    </location>
</feature>
<feature type="site" description="Involved in the stabilization of negative charge on the oxyanion by the formation of the oxyanion hole" evidence="13">
    <location>
        <position position="113"/>
    </location>
</feature>
<keyword evidence="8 13" id="KW-0511">Multifunctional enzyme</keyword>
<evidence type="ECO:0000256" key="12">
    <source>
        <dbReference type="ARBA" id="ARBA00054976"/>
    </source>
</evidence>
<dbReference type="PANTHER" id="PTHR23100">
    <property type="entry name" value="ARGININE BIOSYNTHESIS BIFUNCTIONAL PROTEIN ARGJ"/>
    <property type="match status" value="1"/>
</dbReference>
<keyword evidence="9 13" id="KW-0012">Acyltransferase</keyword>
<comment type="pathway">
    <text evidence="13">Amino-acid biosynthesis; L-arginine biosynthesis; N(2)-acetyl-L-ornithine from L-glutamate: step 1/4.</text>
</comment>
<reference evidence="14" key="1">
    <citation type="submission" date="2020-10" db="EMBL/GenBank/DDBJ databases">
        <authorList>
            <person name="Gilroy R."/>
        </authorList>
    </citation>
    <scope>NUCLEOTIDE SEQUENCE</scope>
    <source>
        <strain evidence="14">14700</strain>
    </source>
</reference>
<evidence type="ECO:0000256" key="5">
    <source>
        <dbReference type="ARBA" id="ARBA00022605"/>
    </source>
</evidence>
<dbReference type="GO" id="GO:0005737">
    <property type="term" value="C:cytoplasm"/>
    <property type="evidence" value="ECO:0007669"/>
    <property type="project" value="UniProtKB-SubCell"/>
</dbReference>
<reference evidence="14" key="2">
    <citation type="journal article" date="2021" name="PeerJ">
        <title>Extensive microbial diversity within the chicken gut microbiome revealed by metagenomics and culture.</title>
        <authorList>
            <person name="Gilroy R."/>
            <person name="Ravi A."/>
            <person name="Getino M."/>
            <person name="Pursley I."/>
            <person name="Horton D.L."/>
            <person name="Alikhan N.F."/>
            <person name="Baker D."/>
            <person name="Gharbi K."/>
            <person name="Hall N."/>
            <person name="Watson M."/>
            <person name="Adriaenssens E.M."/>
            <person name="Foster-Nyarko E."/>
            <person name="Jarju S."/>
            <person name="Secka A."/>
            <person name="Antonio M."/>
            <person name="Oren A."/>
            <person name="Chaudhuri R.R."/>
            <person name="La Ragione R."/>
            <person name="Hildebrand F."/>
            <person name="Pallen M.J."/>
        </authorList>
    </citation>
    <scope>NUCLEOTIDE SEQUENCE</scope>
    <source>
        <strain evidence="14">14700</strain>
    </source>
</reference>
<sequence>MTIIDGGVTSPKGFKAAGIHAGLKKAKKDMAMIISEKEAVTAATFTTNKVKAAPVLWDQGIAKAGKASAVVINSGNANACTGKQGLLDAEKTAEIAASLIGTEKSSVYVCSTGVIGVKLDMAKIGKGIETLYPLLSVNGGKDAAEAICTTDTFSKEAAATVEISGKTVTIGGMAKGSGMIHPNMATMLSFITTDAVISQETLHKLLGATVEDTFNMISVDGDTSTNDTCIVLANGTAGNAEIKEGSDDYEAFKEAFSYVLGTLAKLITRDGEGAGRFIEMKVVNALTKNDAKILARAVISSSLVKAAFFGSDANWGRILCAMGYSGADFDPSMVDLSFSSSKGEIDVVKNGEPIPFSEEKAKEILLEKEIYVLADCHQGAAEATAWGCDLTYDYVKINGDYRS</sequence>
<evidence type="ECO:0000256" key="4">
    <source>
        <dbReference type="ARBA" id="ARBA00022571"/>
    </source>
</evidence>
<evidence type="ECO:0000256" key="3">
    <source>
        <dbReference type="ARBA" id="ARBA00011475"/>
    </source>
</evidence>
<comment type="caution">
    <text evidence="14">The sequence shown here is derived from an EMBL/GenBank/DDBJ whole genome shotgun (WGS) entry which is preliminary data.</text>
</comment>
<keyword evidence="6 13" id="KW-0808">Transferase</keyword>
<evidence type="ECO:0000256" key="11">
    <source>
        <dbReference type="ARBA" id="ARBA00049439"/>
    </source>
</evidence>
<dbReference type="InterPro" id="IPR016117">
    <property type="entry name" value="ArgJ-like_dom_sf"/>
</dbReference>
<keyword evidence="4 13" id="KW-0055">Arginine biosynthesis</keyword>
<evidence type="ECO:0000313" key="14">
    <source>
        <dbReference type="EMBL" id="MBO8468377.1"/>
    </source>
</evidence>
<dbReference type="SUPFAM" id="SSF56266">
    <property type="entry name" value="DmpA/ArgJ-like"/>
    <property type="match status" value="1"/>
</dbReference>
<dbReference type="InterPro" id="IPR042195">
    <property type="entry name" value="ArgJ_beta_C"/>
</dbReference>
<feature type="chain" id="PRO_5039767129" description="Arginine biosynthesis bifunctional protein ArgJ alpha chain" evidence="13">
    <location>
        <begin position="1"/>
        <end position="185"/>
    </location>
</feature>
<evidence type="ECO:0000256" key="1">
    <source>
        <dbReference type="ARBA" id="ARBA00004496"/>
    </source>
</evidence>
<comment type="catalytic activity">
    <reaction evidence="11 13">
        <text>N(2)-acetyl-L-ornithine + L-glutamate = N-acetyl-L-glutamate + L-ornithine</text>
        <dbReference type="Rhea" id="RHEA:15349"/>
        <dbReference type="ChEBI" id="CHEBI:29985"/>
        <dbReference type="ChEBI" id="CHEBI:44337"/>
        <dbReference type="ChEBI" id="CHEBI:46911"/>
        <dbReference type="ChEBI" id="CHEBI:57805"/>
        <dbReference type="EC" id="2.3.1.35"/>
    </reaction>
</comment>
<dbReference type="NCBIfam" id="TIGR00120">
    <property type="entry name" value="ArgJ"/>
    <property type="match status" value="1"/>
</dbReference>
<evidence type="ECO:0000256" key="9">
    <source>
        <dbReference type="ARBA" id="ARBA00023315"/>
    </source>
</evidence>
<comment type="pathway">
    <text evidence="13">Amino-acid biosynthesis; L-arginine biosynthesis; L-ornithine and N-acetyl-L-glutamate from L-glutamate and N(2)-acetyl-L-ornithine (cyclic): step 1/1.</text>
</comment>
<dbReference type="Gene3D" id="3.30.2330.10">
    <property type="entry name" value="arginine biosynthesis bifunctional protein suprefamily"/>
    <property type="match status" value="1"/>
</dbReference>
<evidence type="ECO:0000256" key="7">
    <source>
        <dbReference type="ARBA" id="ARBA00022813"/>
    </source>
</evidence>
<dbReference type="Gene3D" id="3.10.20.340">
    <property type="entry name" value="ArgJ beta chain, C-terminal domain"/>
    <property type="match status" value="1"/>
</dbReference>
<feature type="binding site" evidence="13">
    <location>
        <position position="272"/>
    </location>
    <ligand>
        <name>substrate</name>
    </ligand>
</feature>
<dbReference type="GO" id="GO:0004042">
    <property type="term" value="F:L-glutamate N-acetyltransferase activity"/>
    <property type="evidence" value="ECO:0007669"/>
    <property type="project" value="UniProtKB-UniRule"/>
</dbReference>
<proteinExistence type="inferred from homology"/>
<dbReference type="GO" id="GO:0006526">
    <property type="term" value="P:L-arginine biosynthetic process"/>
    <property type="evidence" value="ECO:0007669"/>
    <property type="project" value="UniProtKB-UniRule"/>
</dbReference>
<protein>
    <recommendedName>
        <fullName evidence="13">Arginine biosynthesis bifunctional protein ArgJ</fullName>
    </recommendedName>
    <domain>
        <recommendedName>
            <fullName evidence="13">Glutamate N-acetyltransferase</fullName>
            <ecNumber evidence="13">2.3.1.35</ecNumber>
        </recommendedName>
        <alternativeName>
            <fullName evidence="13">Ornithine acetyltransferase</fullName>
            <shortName evidence="13">OATase</shortName>
        </alternativeName>
        <alternativeName>
            <fullName evidence="13">Ornithine transacetylase</fullName>
        </alternativeName>
    </domain>
    <domain>
        <recommendedName>
            <fullName evidence="13">Amino-acid acetyltransferase</fullName>
            <ecNumber evidence="13">2.3.1.1</ecNumber>
        </recommendedName>
        <alternativeName>
            <fullName evidence="13">N-acetylglutamate synthase</fullName>
            <shortName evidence="13">AGSase</shortName>
        </alternativeName>
    </domain>
    <component>
        <recommendedName>
            <fullName evidence="13">Arginine biosynthesis bifunctional protein ArgJ alpha chain</fullName>
        </recommendedName>
    </component>
    <component>
        <recommendedName>
            <fullName evidence="13">Arginine biosynthesis bifunctional protein ArgJ beta chain</fullName>
        </recommendedName>
    </component>
</protein>
<dbReference type="Proteomes" id="UP000810292">
    <property type="component" value="Unassembled WGS sequence"/>
</dbReference>
<gene>
    <name evidence="13 14" type="primary">argJ</name>
    <name evidence="14" type="ORF">IAA72_01150</name>
</gene>
<feature type="binding site" evidence="13">
    <location>
        <position position="149"/>
    </location>
    <ligand>
        <name>substrate</name>
    </ligand>
</feature>
<dbReference type="EC" id="2.3.1.35" evidence="13"/>
<evidence type="ECO:0000256" key="13">
    <source>
        <dbReference type="HAMAP-Rule" id="MF_01106"/>
    </source>
</evidence>
<dbReference type="EMBL" id="JADIMF010000018">
    <property type="protein sequence ID" value="MBO8468377.1"/>
    <property type="molecule type" value="Genomic_DNA"/>
</dbReference>
<evidence type="ECO:0000256" key="2">
    <source>
        <dbReference type="ARBA" id="ARBA00006774"/>
    </source>
</evidence>
<feature type="binding site" evidence="13">
    <location>
        <position position="175"/>
    </location>
    <ligand>
        <name>substrate</name>
    </ligand>
</feature>
<keyword evidence="5 13" id="KW-0028">Amino-acid biosynthesis</keyword>
<organism evidence="14 15">
    <name type="scientific">Candidatus Ornithospirochaeta stercoravium</name>
    <dbReference type="NCBI Taxonomy" id="2840897"/>
    <lineage>
        <taxon>Bacteria</taxon>
        <taxon>Pseudomonadati</taxon>
        <taxon>Spirochaetota</taxon>
        <taxon>Spirochaetia</taxon>
        <taxon>Spirochaetales</taxon>
        <taxon>Spirochaetaceae</taxon>
        <taxon>Spirochaetaceae incertae sedis</taxon>
        <taxon>Candidatus Ornithospirochaeta</taxon>
    </lineage>
</organism>
<dbReference type="EC" id="2.3.1.1" evidence="13"/>
<keyword evidence="7 13" id="KW-0068">Autocatalytic cleavage</keyword>
<comment type="function">
    <text evidence="12 13">Catalyzes two activities which are involved in the cyclic version of arginine biosynthesis: the synthesis of N-acetylglutamate from glutamate and acetyl-CoA as the acetyl donor, and of ornithine by transacetylation between N(2)-acetylornithine and glutamate.</text>
</comment>